<dbReference type="STRING" id="405436.SAMN05444365_10123"/>
<dbReference type="Gene3D" id="3.40.50.720">
    <property type="entry name" value="NAD(P)-binding Rossmann-like Domain"/>
    <property type="match status" value="1"/>
</dbReference>
<dbReference type="GO" id="GO:0016491">
    <property type="term" value="F:oxidoreductase activity"/>
    <property type="evidence" value="ECO:0007669"/>
    <property type="project" value="UniProtKB-KW"/>
</dbReference>
<reference evidence="4" key="1">
    <citation type="submission" date="2016-10" db="EMBL/GenBank/DDBJ databases">
        <authorList>
            <person name="Varghese N."/>
            <person name="Submissions S."/>
        </authorList>
    </citation>
    <scope>NUCLEOTIDE SEQUENCE [LARGE SCALE GENOMIC DNA]</scope>
    <source>
        <strain evidence="4">DSM 45245</strain>
    </source>
</reference>
<protein>
    <recommendedName>
        <fullName evidence="2">Pyrroline-5-carboxylate reductase catalytic N-terminal domain-containing protein</fullName>
    </recommendedName>
</protein>
<evidence type="ECO:0000313" key="4">
    <source>
        <dbReference type="Proteomes" id="UP000242415"/>
    </source>
</evidence>
<evidence type="ECO:0000256" key="1">
    <source>
        <dbReference type="ARBA" id="ARBA00023002"/>
    </source>
</evidence>
<keyword evidence="1" id="KW-0560">Oxidoreductase</keyword>
<dbReference type="SUPFAM" id="SSF51735">
    <property type="entry name" value="NAD(P)-binding Rossmann-fold domains"/>
    <property type="match status" value="1"/>
</dbReference>
<evidence type="ECO:0000259" key="2">
    <source>
        <dbReference type="Pfam" id="PF03807"/>
    </source>
</evidence>
<gene>
    <name evidence="3" type="ORF">SAMN05444365_10123</name>
</gene>
<feature type="domain" description="Pyrroline-5-carboxylate reductase catalytic N-terminal" evidence="2">
    <location>
        <begin position="3"/>
        <end position="94"/>
    </location>
</feature>
<dbReference type="Pfam" id="PF03807">
    <property type="entry name" value="F420_oxidored"/>
    <property type="match status" value="1"/>
</dbReference>
<dbReference type="EMBL" id="FNPH01000001">
    <property type="protein sequence ID" value="SDX90716.1"/>
    <property type="molecule type" value="Genomic_DNA"/>
</dbReference>
<dbReference type="PANTHER" id="PTHR14239">
    <property type="entry name" value="DUDULIN-RELATED"/>
    <property type="match status" value="1"/>
</dbReference>
<dbReference type="AlphaFoldDB" id="A0A1H3FIA9"/>
<sequence length="210" mass="21163">MNIGIIGAGNVGSVLARRLNELGHSVAIAASSTESPRLASAAAAAGATATTAVKAASYGDVVILAVPFTAMEAALNSDVVGAVAGKTVVDVSNPLTEDLMALEIGHTTSAAEAVAGLLPEARVVKAFNTVLAPNHARPVLGGVRQSLPVAGDDPVAKRRVLDLGTELGFEAIDVGPLSTARYLEPVTGLLMQLGHRQALGGEIGFALARD</sequence>
<dbReference type="InterPro" id="IPR051267">
    <property type="entry name" value="STEAP_metalloreductase"/>
</dbReference>
<proteinExistence type="predicted"/>
<accession>A0A1H3FIA9</accession>
<name>A0A1H3FIA9_9ACTN</name>
<dbReference type="InterPro" id="IPR028939">
    <property type="entry name" value="P5C_Rdtase_cat_N"/>
</dbReference>
<dbReference type="InterPro" id="IPR036291">
    <property type="entry name" value="NAD(P)-bd_dom_sf"/>
</dbReference>
<dbReference type="Proteomes" id="UP000242415">
    <property type="component" value="Unassembled WGS sequence"/>
</dbReference>
<evidence type="ECO:0000313" key="3">
    <source>
        <dbReference type="EMBL" id="SDX90716.1"/>
    </source>
</evidence>
<organism evidence="3 4">
    <name type="scientific">Micromonospora pattaloongensis</name>
    <dbReference type="NCBI Taxonomy" id="405436"/>
    <lineage>
        <taxon>Bacteria</taxon>
        <taxon>Bacillati</taxon>
        <taxon>Actinomycetota</taxon>
        <taxon>Actinomycetes</taxon>
        <taxon>Micromonosporales</taxon>
        <taxon>Micromonosporaceae</taxon>
        <taxon>Micromonospora</taxon>
    </lineage>
</organism>
<keyword evidence="4" id="KW-1185">Reference proteome</keyword>
<dbReference type="OrthoDB" id="5738121at2"/>